<evidence type="ECO:0000259" key="1">
    <source>
        <dbReference type="Pfam" id="PF09423"/>
    </source>
</evidence>
<dbReference type="PANTHER" id="PTHR43606">
    <property type="entry name" value="PHOSPHATASE, PUTATIVE (AFU_ORTHOLOGUE AFUA_6G08710)-RELATED"/>
    <property type="match status" value="1"/>
</dbReference>
<dbReference type="CDD" id="cd07389">
    <property type="entry name" value="MPP_PhoD"/>
    <property type="match status" value="1"/>
</dbReference>
<organism evidence="2 3">
    <name type="scientific">Pokkaliibacter plantistimulans</name>
    <dbReference type="NCBI Taxonomy" id="1635171"/>
    <lineage>
        <taxon>Bacteria</taxon>
        <taxon>Pseudomonadati</taxon>
        <taxon>Pseudomonadota</taxon>
        <taxon>Gammaproteobacteria</taxon>
        <taxon>Oceanospirillales</taxon>
        <taxon>Balneatrichaceae</taxon>
        <taxon>Pokkaliibacter</taxon>
    </lineage>
</organism>
<evidence type="ECO:0000313" key="2">
    <source>
        <dbReference type="EMBL" id="PXF29443.1"/>
    </source>
</evidence>
<reference evidence="2 3" key="1">
    <citation type="submission" date="2015-03" db="EMBL/GenBank/DDBJ databases">
        <authorList>
            <person name="Krishnan R."/>
            <person name="Midha S."/>
            <person name="Patil P.B."/>
            <person name="Rameshkumar N."/>
        </authorList>
    </citation>
    <scope>NUCLEOTIDE SEQUENCE [LARGE SCALE GENOMIC DNA]</scope>
    <source>
        <strain evidence="2 3">L1E11</strain>
    </source>
</reference>
<comment type="caution">
    <text evidence="2">The sequence shown here is derived from an EMBL/GenBank/DDBJ whole genome shotgun (WGS) entry which is preliminary data.</text>
</comment>
<dbReference type="Pfam" id="PF09423">
    <property type="entry name" value="PhoD"/>
    <property type="match status" value="1"/>
</dbReference>
<sequence>MLHPVSVGPIVGHTTASSARIWARAHDNADAARTIGVAALFEGDKGVQGSTRYFRLQREYDRTGTTDFVGLQPGTRYTVRLASLALDHVDPMETSSLEEITQKLPAADAWLDELGGMPEEHCQASFTTFPVQSGDFSFIFGSCRYPETLWGKKQSDAIFEAIYKRCHDEDSKEKLAEADKARFVLMIGDQIYADLLNRHIPIARADTEEEFRSRYVDAFTTRNMSTLLSSTPTYMILDDHEVEDNWSFSRIKKDPDKRNLFFTAMMFYRSYQWLHSPTTEYGSDALYYHFNYGQYPFFVLDARSKRLRHEESTVDQLFSIGRFKDWGEAIRKEHHLLGKPKKNPNEDYRSQLDDFCQWLINTQLAVGNLPKFVVSSSVFSPNTVESAKDDYGKFKDDAWAAFPTTRAQVLRTIVENGVQNVVFLTGDVHCSNCASMTLERPDGSKLPLKLYDITSSAFYWPFSFADGEPEEFVHDSKTEEYPDPFIFETSQGPITLHYTAGYFCQEDNFTQVNVTASGLRVRYFDKKGKSLSEVDLPLS</sequence>
<dbReference type="Proteomes" id="UP000248090">
    <property type="component" value="Unassembled WGS sequence"/>
</dbReference>
<dbReference type="InterPro" id="IPR038607">
    <property type="entry name" value="PhoD-like_sf"/>
</dbReference>
<gene>
    <name evidence="2" type="ORF">WH50_20825</name>
</gene>
<dbReference type="PANTHER" id="PTHR43606:SF2">
    <property type="entry name" value="ALKALINE PHOSPHATASE FAMILY PROTEIN (AFU_ORTHOLOGUE AFUA_5G03860)"/>
    <property type="match status" value="1"/>
</dbReference>
<proteinExistence type="predicted"/>
<dbReference type="InterPro" id="IPR052900">
    <property type="entry name" value="Phospholipid_Metab_Enz"/>
</dbReference>
<feature type="domain" description="PhoD-like phosphatase metallophosphatase" evidence="1">
    <location>
        <begin position="176"/>
        <end position="436"/>
    </location>
</feature>
<dbReference type="Gene3D" id="3.60.21.70">
    <property type="entry name" value="PhoD-like phosphatase"/>
    <property type="match status" value="1"/>
</dbReference>
<dbReference type="SUPFAM" id="SSF56300">
    <property type="entry name" value="Metallo-dependent phosphatases"/>
    <property type="match status" value="1"/>
</dbReference>
<protein>
    <recommendedName>
        <fullName evidence="1">PhoD-like phosphatase metallophosphatase domain-containing protein</fullName>
    </recommendedName>
</protein>
<evidence type="ECO:0000313" key="3">
    <source>
        <dbReference type="Proteomes" id="UP000248090"/>
    </source>
</evidence>
<name>A0ABX5LWA6_9GAMM</name>
<dbReference type="EMBL" id="LAPT01000111">
    <property type="protein sequence ID" value="PXF29443.1"/>
    <property type="molecule type" value="Genomic_DNA"/>
</dbReference>
<dbReference type="InterPro" id="IPR029052">
    <property type="entry name" value="Metallo-depent_PP-like"/>
</dbReference>
<accession>A0ABX5LWA6</accession>
<keyword evidence="3" id="KW-1185">Reference proteome</keyword>
<dbReference type="InterPro" id="IPR018946">
    <property type="entry name" value="PhoD-like_MPP"/>
</dbReference>